<proteinExistence type="predicted"/>
<accession>A0A2U9IHR5</accession>
<gene>
    <name evidence="1" type="ORF">DFR85_14035</name>
</gene>
<evidence type="ECO:0000313" key="1">
    <source>
        <dbReference type="EMBL" id="AWR95541.1"/>
    </source>
</evidence>
<evidence type="ECO:0000313" key="2">
    <source>
        <dbReference type="Proteomes" id="UP000248044"/>
    </source>
</evidence>
<protein>
    <submittedName>
        <fullName evidence="1">Uncharacterized protein</fullName>
    </submittedName>
</protein>
<name>A0A2U9IHR5_9CREN</name>
<dbReference type="Proteomes" id="UP000248044">
    <property type="component" value="Chromosome"/>
</dbReference>
<dbReference type="EMBL" id="CP029289">
    <property type="protein sequence ID" value="AWR95541.1"/>
    <property type="molecule type" value="Genomic_DNA"/>
</dbReference>
<dbReference type="KEGG" id="abri:DFR85_14035"/>
<organism evidence="1 2">
    <name type="scientific">Acidianus brierleyi</name>
    <dbReference type="NCBI Taxonomy" id="41673"/>
    <lineage>
        <taxon>Archaea</taxon>
        <taxon>Thermoproteota</taxon>
        <taxon>Thermoprotei</taxon>
        <taxon>Sulfolobales</taxon>
        <taxon>Sulfolobaceae</taxon>
        <taxon>Acidianus</taxon>
    </lineage>
</organism>
<keyword evidence="2" id="KW-1185">Reference proteome</keyword>
<sequence length="76" mass="9412">MLVRKLYLSSLIKYVRSLIRPMMHLKSILKSLKERDNRNNNADVIPIYYYPLEYLKEEYPHEYENIIRNRRSRCFC</sequence>
<reference evidence="1 2" key="1">
    <citation type="submission" date="2018-05" db="EMBL/GenBank/DDBJ databases">
        <title>Complete Genome Sequences of Extremely Thermoacidophilic, Metal-Mobilizing Type-Strain Members of the Archaeal Family Sulfolobaceae: Acidianus brierleyi DSM-1651T, Acidianus sulfidivorans DSM-18786T, Metallosphaera hakonensis DSM-7519T, and Metallosphaera prunae DSM-10039T.</title>
        <authorList>
            <person name="Counts J.A."/>
            <person name="Kelly R.M."/>
        </authorList>
    </citation>
    <scope>NUCLEOTIDE SEQUENCE [LARGE SCALE GENOMIC DNA]</scope>
    <source>
        <strain evidence="1 2">DSM 1651</strain>
    </source>
</reference>
<dbReference type="AlphaFoldDB" id="A0A2U9IHR5"/>